<reference evidence="5" key="1">
    <citation type="journal article" date="2019" name="Int. J. Syst. Evol. Microbiol.">
        <title>The Global Catalogue of Microorganisms (GCM) 10K type strain sequencing project: providing services to taxonomists for standard genome sequencing and annotation.</title>
        <authorList>
            <consortium name="The Broad Institute Genomics Platform"/>
            <consortium name="The Broad Institute Genome Sequencing Center for Infectious Disease"/>
            <person name="Wu L."/>
            <person name="Ma J."/>
        </authorList>
    </citation>
    <scope>NUCLEOTIDE SEQUENCE [LARGE SCALE GENOMIC DNA]</scope>
    <source>
        <strain evidence="5">JCM 17190</strain>
    </source>
</reference>
<proteinExistence type="inferred from homology"/>
<accession>A0ABP7JU96</accession>
<comment type="similarity">
    <text evidence="1">Belongs to the virb1 family.</text>
</comment>
<dbReference type="SUPFAM" id="SSF53955">
    <property type="entry name" value="Lysozyme-like"/>
    <property type="match status" value="1"/>
</dbReference>
<dbReference type="EMBL" id="BAABDF010000001">
    <property type="protein sequence ID" value="GAA3854783.1"/>
    <property type="molecule type" value="Genomic_DNA"/>
</dbReference>
<sequence>MRSISIVLTVIAALAAAAPVFAIEQSPLPDARPYEVRMPDLRWQNQPKGRSWTRAAMRAISNHGGNLVRTVPSDIARWCPGYPDQTAQGRAAFWAGLLSTLSYHESTWREGAVGGGGLWFGLTQIAPPTARWRNCRARTGDDLRDGSLNLSCAVRIMNITVPRDGVVSAGMRGVAADWGPFHSERKREDMRAWLRGQEFCHATFTRSPVPKQRPATLRIGAMLPVDANGQGEWVLPREVSNPF</sequence>
<keyword evidence="2" id="KW-0732">Signal</keyword>
<evidence type="ECO:0000313" key="4">
    <source>
        <dbReference type="EMBL" id="GAA3854783.1"/>
    </source>
</evidence>
<dbReference type="InterPro" id="IPR008258">
    <property type="entry name" value="Transglycosylase_SLT_dom_1"/>
</dbReference>
<dbReference type="Proteomes" id="UP001399917">
    <property type="component" value="Unassembled WGS sequence"/>
</dbReference>
<evidence type="ECO:0000259" key="3">
    <source>
        <dbReference type="Pfam" id="PF01464"/>
    </source>
</evidence>
<protein>
    <submittedName>
        <fullName evidence="4">Transglycosylase SLT domain-containing protein</fullName>
    </submittedName>
</protein>
<name>A0ABP7JU96_9RHOB</name>
<evidence type="ECO:0000256" key="1">
    <source>
        <dbReference type="ARBA" id="ARBA00009387"/>
    </source>
</evidence>
<evidence type="ECO:0000313" key="5">
    <source>
        <dbReference type="Proteomes" id="UP001399917"/>
    </source>
</evidence>
<dbReference type="InterPro" id="IPR023346">
    <property type="entry name" value="Lysozyme-like_dom_sf"/>
</dbReference>
<comment type="caution">
    <text evidence="4">The sequence shown here is derived from an EMBL/GenBank/DDBJ whole genome shotgun (WGS) entry which is preliminary data.</text>
</comment>
<evidence type="ECO:0000256" key="2">
    <source>
        <dbReference type="SAM" id="SignalP"/>
    </source>
</evidence>
<dbReference type="RefSeq" id="WP_344842382.1">
    <property type="nucleotide sequence ID" value="NZ_BAABDF010000001.1"/>
</dbReference>
<organism evidence="4 5">
    <name type="scientific">Celeribacter arenosi</name>
    <dbReference type="NCBI Taxonomy" id="792649"/>
    <lineage>
        <taxon>Bacteria</taxon>
        <taxon>Pseudomonadati</taxon>
        <taxon>Pseudomonadota</taxon>
        <taxon>Alphaproteobacteria</taxon>
        <taxon>Rhodobacterales</taxon>
        <taxon>Roseobacteraceae</taxon>
        <taxon>Celeribacter</taxon>
    </lineage>
</organism>
<gene>
    <name evidence="4" type="ORF">GCM10022404_02600</name>
</gene>
<keyword evidence="5" id="KW-1185">Reference proteome</keyword>
<feature type="signal peptide" evidence="2">
    <location>
        <begin position="1"/>
        <end position="22"/>
    </location>
</feature>
<feature type="chain" id="PRO_5046734336" evidence="2">
    <location>
        <begin position="23"/>
        <end position="243"/>
    </location>
</feature>
<dbReference type="Pfam" id="PF01464">
    <property type="entry name" value="SLT"/>
    <property type="match status" value="1"/>
</dbReference>
<feature type="domain" description="Transglycosylase SLT" evidence="3">
    <location>
        <begin position="87"/>
        <end position="160"/>
    </location>
</feature>